<organism evidence="8 9">
    <name type="scientific">Hibiscus syriacus</name>
    <name type="common">Rose of Sharon</name>
    <dbReference type="NCBI Taxonomy" id="106335"/>
    <lineage>
        <taxon>Eukaryota</taxon>
        <taxon>Viridiplantae</taxon>
        <taxon>Streptophyta</taxon>
        <taxon>Embryophyta</taxon>
        <taxon>Tracheophyta</taxon>
        <taxon>Spermatophyta</taxon>
        <taxon>Magnoliopsida</taxon>
        <taxon>eudicotyledons</taxon>
        <taxon>Gunneridae</taxon>
        <taxon>Pentapetalae</taxon>
        <taxon>rosids</taxon>
        <taxon>malvids</taxon>
        <taxon>Malvales</taxon>
        <taxon>Malvaceae</taxon>
        <taxon>Malvoideae</taxon>
        <taxon>Hibiscus</taxon>
    </lineage>
</organism>
<comment type="caution">
    <text evidence="4">Lacks conserved residue(s) required for the propagation of feature annotation.</text>
</comment>
<evidence type="ECO:0000313" key="9">
    <source>
        <dbReference type="Proteomes" id="UP000436088"/>
    </source>
</evidence>
<gene>
    <name evidence="8" type="ORF">F3Y22_tig00000146pilonHSYRG00007</name>
</gene>
<reference evidence="8" key="1">
    <citation type="submission" date="2019-09" db="EMBL/GenBank/DDBJ databases">
        <title>Draft genome information of white flower Hibiscus syriacus.</title>
        <authorList>
            <person name="Kim Y.-M."/>
        </authorList>
    </citation>
    <scope>NUCLEOTIDE SEQUENCE [LARGE SCALE GENOMIC DNA]</scope>
    <source>
        <strain evidence="8">YM2019G1</strain>
    </source>
</reference>
<dbReference type="SUPFAM" id="SSF52151">
    <property type="entry name" value="FabD/lysophospholipase-like"/>
    <property type="match status" value="1"/>
</dbReference>
<evidence type="ECO:0000256" key="4">
    <source>
        <dbReference type="PROSITE-ProRule" id="PRU01161"/>
    </source>
</evidence>
<feature type="domain" description="PNPLA" evidence="7">
    <location>
        <begin position="16"/>
        <end position="224"/>
    </location>
</feature>
<evidence type="ECO:0000313" key="8">
    <source>
        <dbReference type="EMBL" id="KAE8736117.1"/>
    </source>
</evidence>
<feature type="active site" description="Nucleophile" evidence="4">
    <location>
        <position position="60"/>
    </location>
</feature>
<dbReference type="Pfam" id="PF01734">
    <property type="entry name" value="Patatin"/>
    <property type="match status" value="1"/>
</dbReference>
<comment type="similarity">
    <text evidence="1 5">Belongs to the patatin family.</text>
</comment>
<dbReference type="EMBL" id="VEPZ02000019">
    <property type="protein sequence ID" value="KAE8736117.1"/>
    <property type="molecule type" value="Genomic_DNA"/>
</dbReference>
<keyword evidence="3 4" id="KW-0443">Lipid metabolism</keyword>
<dbReference type="PANTHER" id="PTHR32176:SF110">
    <property type="entry name" value="PATATIN"/>
    <property type="match status" value="1"/>
</dbReference>
<evidence type="ECO:0000256" key="6">
    <source>
        <dbReference type="SAM" id="MobiDB-lite"/>
    </source>
</evidence>
<keyword evidence="9" id="KW-1185">Reference proteome</keyword>
<dbReference type="EC" id="3.1.1.-" evidence="5"/>
<feature type="active site" description="Proton acceptor" evidence="4">
    <location>
        <position position="211"/>
    </location>
</feature>
<dbReference type="AlphaFoldDB" id="A0A6A3D640"/>
<dbReference type="InterPro" id="IPR002641">
    <property type="entry name" value="PNPLA_dom"/>
</dbReference>
<dbReference type="PROSITE" id="PS51635">
    <property type="entry name" value="PNPLA"/>
    <property type="match status" value="1"/>
</dbReference>
<name>A0A6A3D640_HIBSY</name>
<dbReference type="GO" id="GO:0004620">
    <property type="term" value="F:phospholipase activity"/>
    <property type="evidence" value="ECO:0007669"/>
    <property type="project" value="TreeGrafter"/>
</dbReference>
<dbReference type="GO" id="GO:0047372">
    <property type="term" value="F:monoacylglycerol lipase activity"/>
    <property type="evidence" value="ECO:0007669"/>
    <property type="project" value="TreeGrafter"/>
</dbReference>
<dbReference type="Gene3D" id="3.40.1090.10">
    <property type="entry name" value="Cytosolic phospholipase A2 catalytic domain"/>
    <property type="match status" value="1"/>
</dbReference>
<evidence type="ECO:0000256" key="1">
    <source>
        <dbReference type="ARBA" id="ARBA00010240"/>
    </source>
</evidence>
<feature type="region of interest" description="Disordered" evidence="6">
    <location>
        <begin position="126"/>
        <end position="149"/>
    </location>
</feature>
<dbReference type="PANTHER" id="PTHR32176">
    <property type="entry name" value="XYLOSE ISOMERASE"/>
    <property type="match status" value="1"/>
</dbReference>
<comment type="function">
    <text evidence="5">Lipolytic acyl hydrolase (LAH).</text>
</comment>
<dbReference type="Proteomes" id="UP000436088">
    <property type="component" value="Unassembled WGS sequence"/>
</dbReference>
<feature type="short sequence motif" description="DGA/G" evidence="4">
    <location>
        <begin position="211"/>
        <end position="213"/>
    </location>
</feature>
<evidence type="ECO:0000256" key="2">
    <source>
        <dbReference type="ARBA" id="ARBA00022963"/>
    </source>
</evidence>
<accession>A0A6A3D640</accession>
<comment type="domain">
    <text evidence="5">The nitrogen atoms of the two glycine residues in the GGXR motif define the oxyanion hole, and stabilize the oxyanion that forms during the nucleophilic attack by the catalytic serine during substrate cleavage.</text>
</comment>
<evidence type="ECO:0000256" key="5">
    <source>
        <dbReference type="RuleBase" id="RU361262"/>
    </source>
</evidence>
<comment type="caution">
    <text evidence="8">The sequence shown here is derived from an EMBL/GenBank/DDBJ whole genome shotgun (WGS) entry which is preliminary data.</text>
</comment>
<sequence>MASPKSLLQPPTYAVLGIDRGGVRGIIPATILAFLESQLQKLDGEEARLVDYFDVVSGTSTDGLVTAMLSAPSPGEATRPLFAAKDINDFYLQHCPQNLLPKQFHVCSGCKFGEISNRSEVGRRISAQHREGNAGRNQNGPDIDERCRPDIRHQTTPTENLLIIRVKKDRSQNALHSDICIGTSAAPTNLPVHQFKTRDSTGLVKEFHLIDGGVAANNPTLVAMNEVAKAISSEGGDLDYARVWVLSLGTGSQKWEDKYEAEKAAKWGVLGWLNSDDSTPLMDVFMQASTGMVDFHLATVFQFASL</sequence>
<dbReference type="GO" id="GO:0016301">
    <property type="term" value="F:kinase activity"/>
    <property type="evidence" value="ECO:0007669"/>
    <property type="project" value="UniProtKB-KW"/>
</dbReference>
<dbReference type="GO" id="GO:0016042">
    <property type="term" value="P:lipid catabolic process"/>
    <property type="evidence" value="ECO:0007669"/>
    <property type="project" value="UniProtKB-UniRule"/>
</dbReference>
<evidence type="ECO:0000259" key="7">
    <source>
        <dbReference type="PROSITE" id="PS51635"/>
    </source>
</evidence>
<keyword evidence="2 4" id="KW-0442">Lipid degradation</keyword>
<protein>
    <recommendedName>
        <fullName evidence="5">Patatin</fullName>
        <ecNumber evidence="5">3.1.1.-</ecNumber>
    </recommendedName>
</protein>
<proteinExistence type="inferred from homology"/>
<evidence type="ECO:0000256" key="3">
    <source>
        <dbReference type="ARBA" id="ARBA00023098"/>
    </source>
</evidence>
<dbReference type="InterPro" id="IPR016035">
    <property type="entry name" value="Acyl_Trfase/lysoPLipase"/>
</dbReference>
<keyword evidence="4 5" id="KW-0378">Hydrolase</keyword>